<name>A0A1X0S285_RHIZD</name>
<evidence type="ECO:0000313" key="2">
    <source>
        <dbReference type="Proteomes" id="UP000242381"/>
    </source>
</evidence>
<evidence type="ECO:0000313" key="1">
    <source>
        <dbReference type="EMBL" id="ORE18386.1"/>
    </source>
</evidence>
<dbReference type="Proteomes" id="UP000242381">
    <property type="component" value="Unassembled WGS sequence"/>
</dbReference>
<organism evidence="1 2">
    <name type="scientific">Rhizopus microsporus</name>
    <dbReference type="NCBI Taxonomy" id="58291"/>
    <lineage>
        <taxon>Eukaryota</taxon>
        <taxon>Fungi</taxon>
        <taxon>Fungi incertae sedis</taxon>
        <taxon>Mucoromycota</taxon>
        <taxon>Mucoromycotina</taxon>
        <taxon>Mucoromycetes</taxon>
        <taxon>Mucorales</taxon>
        <taxon>Mucorineae</taxon>
        <taxon>Rhizopodaceae</taxon>
        <taxon>Rhizopus</taxon>
    </lineage>
</organism>
<proteinExistence type="predicted"/>
<gene>
    <name evidence="1" type="ORF">BCV71DRAFT_179600</name>
</gene>
<dbReference type="AlphaFoldDB" id="A0A1X0S285"/>
<reference evidence="1 2" key="1">
    <citation type="journal article" date="2016" name="Proc. Natl. Acad. Sci. U.S.A.">
        <title>Lipid metabolic changes in an early divergent fungus govern the establishment of a mutualistic symbiosis with endobacteria.</title>
        <authorList>
            <person name="Lastovetsky O.A."/>
            <person name="Gaspar M.L."/>
            <person name="Mondo S.J."/>
            <person name="LaButti K.M."/>
            <person name="Sandor L."/>
            <person name="Grigoriev I.V."/>
            <person name="Henry S.A."/>
            <person name="Pawlowska T.E."/>
        </authorList>
    </citation>
    <scope>NUCLEOTIDE SEQUENCE [LARGE SCALE GENOMIC DNA]</scope>
    <source>
        <strain evidence="1 2">ATCC 11559</strain>
    </source>
</reference>
<sequence length="82" mass="9220">ISVTNENKTSQICIFCFKLAHPKRKEIKNGKTAFKSTNGAFMCTNPSCISIKNRKTVKSRDALSVMEIGLVNYSTVLFRVNF</sequence>
<dbReference type="EMBL" id="KV921331">
    <property type="protein sequence ID" value="ORE18386.1"/>
    <property type="molecule type" value="Genomic_DNA"/>
</dbReference>
<protein>
    <submittedName>
        <fullName evidence="1">Uncharacterized protein</fullName>
    </submittedName>
</protein>
<accession>A0A1X0S285</accession>
<feature type="non-terminal residue" evidence="1">
    <location>
        <position position="1"/>
    </location>
</feature>